<accession>A0A937XBR6</accession>
<dbReference type="Pfam" id="PF13646">
    <property type="entry name" value="HEAT_2"/>
    <property type="match status" value="1"/>
</dbReference>
<feature type="transmembrane region" description="Helical" evidence="1">
    <location>
        <begin position="6"/>
        <end position="25"/>
    </location>
</feature>
<gene>
    <name evidence="2" type="ORF">FJY75_13690</name>
</gene>
<evidence type="ECO:0000256" key="1">
    <source>
        <dbReference type="SAM" id="Phobius"/>
    </source>
</evidence>
<dbReference type="InterPro" id="IPR016024">
    <property type="entry name" value="ARM-type_fold"/>
</dbReference>
<reference evidence="2" key="1">
    <citation type="submission" date="2019-03" db="EMBL/GenBank/DDBJ databases">
        <title>Lake Tanganyika Metagenome-Assembled Genomes (MAGs).</title>
        <authorList>
            <person name="Tran P."/>
        </authorList>
    </citation>
    <scope>NUCLEOTIDE SEQUENCE</scope>
    <source>
        <strain evidence="2">M_DeepCast_400m_m2_100</strain>
    </source>
</reference>
<keyword evidence="1" id="KW-0812">Transmembrane</keyword>
<dbReference type="Proteomes" id="UP000748308">
    <property type="component" value="Unassembled WGS sequence"/>
</dbReference>
<keyword evidence="1" id="KW-1133">Transmembrane helix</keyword>
<protein>
    <submittedName>
        <fullName evidence="2">HEAT repeat domain-containing protein</fullName>
    </submittedName>
</protein>
<keyword evidence="1" id="KW-0472">Membrane</keyword>
<dbReference type="AlphaFoldDB" id="A0A937XBR6"/>
<dbReference type="EMBL" id="VGIY01000532">
    <property type="protein sequence ID" value="MBM3318895.1"/>
    <property type="molecule type" value="Genomic_DNA"/>
</dbReference>
<dbReference type="SMART" id="SM00567">
    <property type="entry name" value="EZ_HEAT"/>
    <property type="match status" value="2"/>
</dbReference>
<dbReference type="InterPro" id="IPR011989">
    <property type="entry name" value="ARM-like"/>
</dbReference>
<dbReference type="SUPFAM" id="SSF48371">
    <property type="entry name" value="ARM repeat"/>
    <property type="match status" value="1"/>
</dbReference>
<comment type="caution">
    <text evidence="2">The sequence shown here is derived from an EMBL/GenBank/DDBJ whole genome shotgun (WGS) entry which is preliminary data.</text>
</comment>
<proteinExistence type="predicted"/>
<feature type="non-terminal residue" evidence="2">
    <location>
        <position position="135"/>
    </location>
</feature>
<evidence type="ECO:0000313" key="2">
    <source>
        <dbReference type="EMBL" id="MBM3318895.1"/>
    </source>
</evidence>
<sequence length="135" mass="14876">MRARTYVIVGVIVVLIVGGFIVAELQRAKKTQELLGDLGTDAPDIAKDTMEELKKRGPKIEDELIRRTGSPRRKERMRAALLLGEVGTPQAGPALVGLLHDEWLPVRRAAVWALGKVGYQKAVRDLARVARDEDA</sequence>
<organism evidence="2 3">
    <name type="scientific">Eiseniibacteriota bacterium</name>
    <dbReference type="NCBI Taxonomy" id="2212470"/>
    <lineage>
        <taxon>Bacteria</taxon>
        <taxon>Candidatus Eiseniibacteriota</taxon>
    </lineage>
</organism>
<name>A0A937XBR6_UNCEI</name>
<evidence type="ECO:0000313" key="3">
    <source>
        <dbReference type="Proteomes" id="UP000748308"/>
    </source>
</evidence>
<dbReference type="InterPro" id="IPR004155">
    <property type="entry name" value="PBS_lyase_HEAT"/>
</dbReference>
<dbReference type="Gene3D" id="1.25.10.10">
    <property type="entry name" value="Leucine-rich Repeat Variant"/>
    <property type="match status" value="1"/>
</dbReference>